<protein>
    <submittedName>
        <fullName evidence="1">Uncharacterized protein</fullName>
    </submittedName>
</protein>
<keyword evidence="2" id="KW-1185">Reference proteome</keyword>
<dbReference type="EMBL" id="KZ820452">
    <property type="protein sequence ID" value="PWN47366.1"/>
    <property type="molecule type" value="Genomic_DNA"/>
</dbReference>
<proteinExistence type="predicted"/>
<dbReference type="Proteomes" id="UP000245626">
    <property type="component" value="Unassembled WGS sequence"/>
</dbReference>
<gene>
    <name evidence="1" type="ORF">IE53DRAFT_254177</name>
</gene>
<reference evidence="1 2" key="1">
    <citation type="journal article" date="2018" name="Mol. Biol. Evol.">
        <title>Broad Genomic Sampling Reveals a Smut Pathogenic Ancestry of the Fungal Clade Ustilaginomycotina.</title>
        <authorList>
            <person name="Kijpornyongpan T."/>
            <person name="Mondo S.J."/>
            <person name="Barry K."/>
            <person name="Sandor L."/>
            <person name="Lee J."/>
            <person name="Lipzen A."/>
            <person name="Pangilinan J."/>
            <person name="LaButti K."/>
            <person name="Hainaut M."/>
            <person name="Henrissat B."/>
            <person name="Grigoriev I.V."/>
            <person name="Spatafora J.W."/>
            <person name="Aime M.C."/>
        </authorList>
    </citation>
    <scope>NUCLEOTIDE SEQUENCE [LARGE SCALE GENOMIC DNA]</scope>
    <source>
        <strain evidence="1 2">SA 807</strain>
    </source>
</reference>
<evidence type="ECO:0000313" key="1">
    <source>
        <dbReference type="EMBL" id="PWN47366.1"/>
    </source>
</evidence>
<sequence>MHHYSKTQLFLFTPACLRRLPLAWEDFSPSQRSSFGSGSSPAHQHPRSFKKQTISPLPSSLDDPNRSRALVEKAPKNFSWFESTSATRNKGWISNGKETRFLGEPPDILLNLPPLPKKTKKLKKGSRKEKGFTLLALGFLGQVRKTGARVRPSRGWSVFFPPKVFFRC</sequence>
<organism evidence="1 2">
    <name type="scientific">Violaceomyces palustris</name>
    <dbReference type="NCBI Taxonomy" id="1673888"/>
    <lineage>
        <taxon>Eukaryota</taxon>
        <taxon>Fungi</taxon>
        <taxon>Dikarya</taxon>
        <taxon>Basidiomycota</taxon>
        <taxon>Ustilaginomycotina</taxon>
        <taxon>Ustilaginomycetes</taxon>
        <taxon>Violaceomycetales</taxon>
        <taxon>Violaceomycetaceae</taxon>
        <taxon>Violaceomyces</taxon>
    </lineage>
</organism>
<accession>A0ACD0NNH5</accession>
<name>A0ACD0NNH5_9BASI</name>
<evidence type="ECO:0000313" key="2">
    <source>
        <dbReference type="Proteomes" id="UP000245626"/>
    </source>
</evidence>